<dbReference type="PANTHER" id="PTHR10266">
    <property type="entry name" value="CYTOCHROME C1"/>
    <property type="match status" value="1"/>
</dbReference>
<evidence type="ECO:0000313" key="8">
    <source>
        <dbReference type="EMBL" id="KAG5523200.1"/>
    </source>
</evidence>
<dbReference type="AlphaFoldDB" id="A0AAV6I9C0"/>
<dbReference type="PANTHER" id="PTHR10266:SF3">
    <property type="entry name" value="CYTOCHROME C1, HEME PROTEIN, MITOCHONDRIAL"/>
    <property type="match status" value="1"/>
</dbReference>
<keyword evidence="5" id="KW-1133">Transmembrane helix</keyword>
<evidence type="ECO:0000256" key="3">
    <source>
        <dbReference type="ARBA" id="ARBA00022692"/>
    </source>
</evidence>
<keyword evidence="3" id="KW-0812">Transmembrane</keyword>
<evidence type="ECO:0000256" key="2">
    <source>
        <dbReference type="ARBA" id="ARBA00022617"/>
    </source>
</evidence>
<dbReference type="GO" id="GO:0009055">
    <property type="term" value="F:electron transfer activity"/>
    <property type="evidence" value="ECO:0007669"/>
    <property type="project" value="InterPro"/>
</dbReference>
<evidence type="ECO:0000256" key="4">
    <source>
        <dbReference type="ARBA" id="ARBA00022723"/>
    </source>
</evidence>
<dbReference type="GO" id="GO:0046872">
    <property type="term" value="F:metal ion binding"/>
    <property type="evidence" value="ECO:0007669"/>
    <property type="project" value="UniProtKB-KW"/>
</dbReference>
<evidence type="ECO:0000313" key="9">
    <source>
        <dbReference type="Proteomes" id="UP000823749"/>
    </source>
</evidence>
<keyword evidence="4" id="KW-0479">Metal-binding</keyword>
<gene>
    <name evidence="8" type="ORF">RHGRI_035124</name>
</gene>
<comment type="caution">
    <text evidence="8">The sequence shown here is derived from an EMBL/GenBank/DDBJ whole genome shotgun (WGS) entry which is preliminary data.</text>
</comment>
<reference evidence="8" key="1">
    <citation type="submission" date="2020-08" db="EMBL/GenBank/DDBJ databases">
        <title>Plant Genome Project.</title>
        <authorList>
            <person name="Zhang R.-G."/>
        </authorList>
    </citation>
    <scope>NUCLEOTIDE SEQUENCE</scope>
    <source>
        <strain evidence="8">WSP0</strain>
        <tissue evidence="8">Leaf</tissue>
    </source>
</reference>
<evidence type="ECO:0000256" key="5">
    <source>
        <dbReference type="ARBA" id="ARBA00022989"/>
    </source>
</evidence>
<keyword evidence="2" id="KW-0349">Heme</keyword>
<evidence type="ECO:0000256" key="6">
    <source>
        <dbReference type="ARBA" id="ARBA00023004"/>
    </source>
</evidence>
<protein>
    <recommendedName>
        <fullName evidence="10">rRNA N-glycosidase</fullName>
    </recommendedName>
</protein>
<name>A0AAV6I9C0_9ERIC</name>
<accession>A0AAV6I9C0</accession>
<dbReference type="GO" id="GO:0020037">
    <property type="term" value="F:heme binding"/>
    <property type="evidence" value="ECO:0007669"/>
    <property type="project" value="InterPro"/>
</dbReference>
<dbReference type="Pfam" id="PF02167">
    <property type="entry name" value="Cytochrom_C1"/>
    <property type="match status" value="1"/>
</dbReference>
<organism evidence="8 9">
    <name type="scientific">Rhododendron griersonianum</name>
    <dbReference type="NCBI Taxonomy" id="479676"/>
    <lineage>
        <taxon>Eukaryota</taxon>
        <taxon>Viridiplantae</taxon>
        <taxon>Streptophyta</taxon>
        <taxon>Embryophyta</taxon>
        <taxon>Tracheophyta</taxon>
        <taxon>Spermatophyta</taxon>
        <taxon>Magnoliopsida</taxon>
        <taxon>eudicotyledons</taxon>
        <taxon>Gunneridae</taxon>
        <taxon>Pentapetalae</taxon>
        <taxon>asterids</taxon>
        <taxon>Ericales</taxon>
        <taxon>Ericaceae</taxon>
        <taxon>Ericoideae</taxon>
        <taxon>Rhodoreae</taxon>
        <taxon>Rhododendron</taxon>
    </lineage>
</organism>
<evidence type="ECO:0008006" key="10">
    <source>
        <dbReference type="Google" id="ProtNLM"/>
    </source>
</evidence>
<dbReference type="InterPro" id="IPR036909">
    <property type="entry name" value="Cyt_c-like_dom_sf"/>
</dbReference>
<evidence type="ECO:0000256" key="7">
    <source>
        <dbReference type="ARBA" id="ARBA00023136"/>
    </source>
</evidence>
<proteinExistence type="predicted"/>
<dbReference type="EMBL" id="JACTNZ010000012">
    <property type="protein sequence ID" value="KAG5523200.1"/>
    <property type="molecule type" value="Genomic_DNA"/>
</dbReference>
<evidence type="ECO:0000256" key="1">
    <source>
        <dbReference type="ARBA" id="ARBA00004370"/>
    </source>
</evidence>
<dbReference type="SUPFAM" id="SSF46626">
    <property type="entry name" value="Cytochrome c"/>
    <property type="match status" value="1"/>
</dbReference>
<dbReference type="InterPro" id="IPR002326">
    <property type="entry name" value="Cyt_c1"/>
</dbReference>
<dbReference type="GO" id="GO:0016020">
    <property type="term" value="C:membrane"/>
    <property type="evidence" value="ECO:0007669"/>
    <property type="project" value="UniProtKB-SubCell"/>
</dbReference>
<keyword evidence="6" id="KW-0408">Iron</keyword>
<dbReference type="Gene3D" id="1.10.760.10">
    <property type="entry name" value="Cytochrome c-like domain"/>
    <property type="match status" value="1"/>
</dbReference>
<dbReference type="GO" id="GO:0006122">
    <property type="term" value="P:mitochondrial electron transport, ubiquinol to cytochrome c"/>
    <property type="evidence" value="ECO:0007669"/>
    <property type="project" value="TreeGrafter"/>
</dbReference>
<keyword evidence="7" id="KW-0472">Membrane</keyword>
<dbReference type="Proteomes" id="UP000823749">
    <property type="component" value="Chromosome 12"/>
</dbReference>
<sequence>MVVTTEGYCIFHDTLQVPPVLSSCFSNKDGSPGMEYLRTFALLGAGVSGLLSFTTIASADEAEHGLPCPNYPWPHQGILNSYDHGSMLNMFDFTGQNSSWSSGLPASLCLISYRDLVGVAYTEEETKAMAAEIEPYANEQAARFANGGAYPPDLSLITKARHNGQNYLFALLIGYRDPRAGVSDERHKVHRLSWERSETSREACQILQTSRCAHLSMIHELLEICSMAMEFSLKMAKLQKKRREVLLHSTTITRVQLTNSLRPFAPITAGLDLLIRKLTYTSHWSQKDYFRPENPKMVLLVLIICRRKPHLSVRTSPSL</sequence>
<comment type="subcellular location">
    <subcellularLocation>
        <location evidence="1">Membrane</location>
    </subcellularLocation>
</comment>
<keyword evidence="9" id="KW-1185">Reference proteome</keyword>
<dbReference type="GO" id="GO:0005739">
    <property type="term" value="C:mitochondrion"/>
    <property type="evidence" value="ECO:0007669"/>
    <property type="project" value="GOC"/>
</dbReference>